<proteinExistence type="predicted"/>
<reference evidence="2" key="1">
    <citation type="submission" date="2021-01" db="EMBL/GenBank/DDBJ databases">
        <authorList>
            <person name="Corre E."/>
            <person name="Pelletier E."/>
            <person name="Niang G."/>
            <person name="Scheremetjew M."/>
            <person name="Finn R."/>
            <person name="Kale V."/>
            <person name="Holt S."/>
            <person name="Cochrane G."/>
            <person name="Meng A."/>
            <person name="Brown T."/>
            <person name="Cohen L."/>
        </authorList>
    </citation>
    <scope>NUCLEOTIDE SEQUENCE</scope>
    <source>
        <strain evidence="2">MM31A-1</strain>
    </source>
</reference>
<dbReference type="InterPro" id="IPR019261">
    <property type="entry name" value="PARG_cat_microbial"/>
</dbReference>
<protein>
    <recommendedName>
        <fullName evidence="1">Microbial-type PARG catalytic domain-containing protein</fullName>
    </recommendedName>
</protein>
<dbReference type="InterPro" id="IPR043472">
    <property type="entry name" value="Macro_dom-like"/>
</dbReference>
<name>A0A7S3Q4K4_9STRA</name>
<dbReference type="Gene3D" id="3.40.220.10">
    <property type="entry name" value="Leucine Aminopeptidase, subunit E, domain 1"/>
    <property type="match status" value="1"/>
</dbReference>
<evidence type="ECO:0000259" key="1">
    <source>
        <dbReference type="Pfam" id="PF10021"/>
    </source>
</evidence>
<dbReference type="PIRSF" id="PIRSF014899">
    <property type="entry name" value="UCP014899"/>
    <property type="match status" value="1"/>
</dbReference>
<dbReference type="NCBIfam" id="TIGR02452">
    <property type="entry name" value="TIGR02452 family protein"/>
    <property type="match status" value="1"/>
</dbReference>
<dbReference type="SUPFAM" id="SSF52949">
    <property type="entry name" value="Macro domain-like"/>
    <property type="match status" value="1"/>
</dbReference>
<feature type="domain" description="Microbial-type PARG catalytic" evidence="1">
    <location>
        <begin position="22"/>
        <end position="193"/>
    </location>
</feature>
<evidence type="ECO:0000313" key="2">
    <source>
        <dbReference type="EMBL" id="CAE0465747.1"/>
    </source>
</evidence>
<dbReference type="PANTHER" id="PTHR35596">
    <property type="entry name" value="DUF2263 DOMAIN-CONTAINING PROTEIN"/>
    <property type="match status" value="1"/>
</dbReference>
<dbReference type="AlphaFoldDB" id="A0A7S3Q4K4"/>
<dbReference type="Pfam" id="PF10021">
    <property type="entry name" value="PARG_cat_microb"/>
    <property type="match status" value="1"/>
</dbReference>
<dbReference type="PANTHER" id="PTHR35596:SF1">
    <property type="entry name" value="MICROBIAL-TYPE PARG CATALYTIC DOMAIN-CONTAINING PROTEIN"/>
    <property type="match status" value="1"/>
</dbReference>
<sequence>MSTRTKTHHYKSKVKDLQITCATENHQIVKGGSYTTNDGVEVDIQQEVQDAIENSVHYHHNHVLPSRRSVKREVYYDTKFSLVNCGSIQAAIDIHQTFNHNDEDDNCASKVTRSNHIGILNFASAKNPGGGYKSGSSAQEESLCRSSLLYPCLHQFEERQNHYYRINRSKQNQFGTFFSNCAIFSPLVPIIRDDGPNMSLSPNKVLCSFVTSPAPNKSALKQQQKKRNADSSILSSQDQRKLQNVMEERILRILTIFEMNGCTDLILGAFGCGVFGNDPEFVAAAFRKIINWSFKGVFCSITFAIWTPPPLANPMECSNYSAFANELSVLKDK</sequence>
<accession>A0A7S3Q4K4</accession>
<dbReference type="EMBL" id="HBIO01013669">
    <property type="protein sequence ID" value="CAE0465747.1"/>
    <property type="molecule type" value="Transcribed_RNA"/>
</dbReference>
<organism evidence="2">
    <name type="scientific">Chaetoceros debilis</name>
    <dbReference type="NCBI Taxonomy" id="122233"/>
    <lineage>
        <taxon>Eukaryota</taxon>
        <taxon>Sar</taxon>
        <taxon>Stramenopiles</taxon>
        <taxon>Ochrophyta</taxon>
        <taxon>Bacillariophyta</taxon>
        <taxon>Coscinodiscophyceae</taxon>
        <taxon>Chaetocerotophycidae</taxon>
        <taxon>Chaetocerotales</taxon>
        <taxon>Chaetocerotaceae</taxon>
        <taxon>Chaetoceros</taxon>
    </lineage>
</organism>
<dbReference type="InterPro" id="IPR012664">
    <property type="entry name" value="CHP02452"/>
</dbReference>
<gene>
    <name evidence="2" type="ORF">CDEB00056_LOCUS10588</name>
</gene>